<dbReference type="InterPro" id="IPR005215">
    <property type="entry name" value="Trig_fac"/>
</dbReference>
<evidence type="ECO:0000256" key="6">
    <source>
        <dbReference type="ARBA" id="ARBA00023110"/>
    </source>
</evidence>
<dbReference type="InterPro" id="IPR008880">
    <property type="entry name" value="Trigger_fac_C"/>
</dbReference>
<evidence type="ECO:0000256" key="5">
    <source>
        <dbReference type="ARBA" id="ARBA00016902"/>
    </source>
</evidence>
<dbReference type="GO" id="GO:0051083">
    <property type="term" value="P:'de novo' cotranslational protein folding"/>
    <property type="evidence" value="ECO:0007669"/>
    <property type="project" value="TreeGrafter"/>
</dbReference>
<evidence type="ECO:0000256" key="4">
    <source>
        <dbReference type="ARBA" id="ARBA00013194"/>
    </source>
</evidence>
<dbReference type="EC" id="5.2.1.8" evidence="4"/>
<keyword evidence="6" id="KW-0697">Rotamase</keyword>
<dbReference type="SUPFAM" id="SSF102735">
    <property type="entry name" value="Trigger factor ribosome-binding domain"/>
    <property type="match status" value="1"/>
</dbReference>
<dbReference type="Gene3D" id="1.10.3120.10">
    <property type="entry name" value="Trigger factor, C-terminal domain"/>
    <property type="match status" value="1"/>
</dbReference>
<organism evidence="12">
    <name type="scientific">candidate division TA06 bacterium ADurb.Bin131</name>
    <dbReference type="NCBI Taxonomy" id="1852827"/>
    <lineage>
        <taxon>Bacteria</taxon>
        <taxon>Bacteria division TA06</taxon>
    </lineage>
</organism>
<dbReference type="GO" id="GO:0044183">
    <property type="term" value="F:protein folding chaperone"/>
    <property type="evidence" value="ECO:0007669"/>
    <property type="project" value="TreeGrafter"/>
</dbReference>
<dbReference type="Pfam" id="PF05697">
    <property type="entry name" value="Trigger_N"/>
    <property type="match status" value="1"/>
</dbReference>
<reference evidence="12" key="1">
    <citation type="submission" date="2017-02" db="EMBL/GenBank/DDBJ databases">
        <title>Delving into the versatile metabolic prowess of the omnipresent phylum Bacteroidetes.</title>
        <authorList>
            <person name="Nobu M.K."/>
            <person name="Mei R."/>
            <person name="Narihiro T."/>
            <person name="Kuroda K."/>
            <person name="Liu W.-T."/>
        </authorList>
    </citation>
    <scope>NUCLEOTIDE SEQUENCE</scope>
    <source>
        <strain evidence="12">ADurb.Bin131</strain>
    </source>
</reference>
<dbReference type="PANTHER" id="PTHR30560">
    <property type="entry name" value="TRIGGER FACTOR CHAPERONE AND PEPTIDYL-PROLYL CIS/TRANS ISOMERASE"/>
    <property type="match status" value="1"/>
</dbReference>
<dbReference type="GO" id="GO:0043022">
    <property type="term" value="F:ribosome binding"/>
    <property type="evidence" value="ECO:0007669"/>
    <property type="project" value="TreeGrafter"/>
</dbReference>
<name>A0A1V6CEF2_UNCT6</name>
<evidence type="ECO:0000256" key="7">
    <source>
        <dbReference type="ARBA" id="ARBA00023186"/>
    </source>
</evidence>
<dbReference type="AlphaFoldDB" id="A0A1V6CEF2"/>
<feature type="domain" description="Trigger factor C-terminal" evidence="11">
    <location>
        <begin position="162"/>
        <end position="314"/>
    </location>
</feature>
<sequence>MKTEIQELPKYGRKILVEIEAERVSKEKKAIIEEIQETAEIPGFRKGKVPIQIIETRFADEIEKKIVERLIKESYITILDQSGLVPVIEPEISDVKLGETLNFCLYFEIRPEVVVNKYKGLVVKQVDPEPVTEEMVDNVLVDLEKKKEFASTIIDLEKRAAWKKKIRQQLEQLSANRAKNQEEEQLWKQLFENSKVEIPEKLMRQRAWDLMKRQLGYMDTKGKTNEEVEKIAMEIFEKMKPIAEEQLKKYFILSEIADIEKIEVSDEDVEKEISRISLTSGEDVETVRKKLASNGKIEDIREDLRIEKAFEVIKNNASNIKSIVLPGEEKHYEDRKKTQQL</sequence>
<evidence type="ECO:0000256" key="9">
    <source>
        <dbReference type="ARBA" id="ARBA00029986"/>
    </source>
</evidence>
<dbReference type="EMBL" id="MWDQ01000022">
    <property type="protein sequence ID" value="OQB75174.1"/>
    <property type="molecule type" value="Genomic_DNA"/>
</dbReference>
<evidence type="ECO:0000256" key="2">
    <source>
        <dbReference type="ARBA" id="ARBA00004496"/>
    </source>
</evidence>
<dbReference type="GO" id="GO:0015031">
    <property type="term" value="P:protein transport"/>
    <property type="evidence" value="ECO:0007669"/>
    <property type="project" value="InterPro"/>
</dbReference>
<dbReference type="GO" id="GO:0003755">
    <property type="term" value="F:peptidyl-prolyl cis-trans isomerase activity"/>
    <property type="evidence" value="ECO:0007669"/>
    <property type="project" value="UniProtKB-KW"/>
</dbReference>
<dbReference type="Gene3D" id="3.30.70.1050">
    <property type="entry name" value="Trigger factor ribosome-binding domain"/>
    <property type="match status" value="1"/>
</dbReference>
<dbReference type="InterPro" id="IPR037041">
    <property type="entry name" value="Trigger_fac_C_sf"/>
</dbReference>
<protein>
    <recommendedName>
        <fullName evidence="5">Trigger factor</fullName>
        <ecNumber evidence="4">5.2.1.8</ecNumber>
    </recommendedName>
    <alternativeName>
        <fullName evidence="9">PPIase</fullName>
    </alternativeName>
</protein>
<dbReference type="InterPro" id="IPR027304">
    <property type="entry name" value="Trigger_fact/SurA_dom_sf"/>
</dbReference>
<evidence type="ECO:0000256" key="1">
    <source>
        <dbReference type="ARBA" id="ARBA00000971"/>
    </source>
</evidence>
<gene>
    <name evidence="12" type="primary">tig</name>
    <name evidence="12" type="ORF">BWX89_00117</name>
</gene>
<comment type="catalytic activity">
    <reaction evidence="1">
        <text>[protein]-peptidylproline (omega=180) = [protein]-peptidylproline (omega=0)</text>
        <dbReference type="Rhea" id="RHEA:16237"/>
        <dbReference type="Rhea" id="RHEA-COMP:10747"/>
        <dbReference type="Rhea" id="RHEA-COMP:10748"/>
        <dbReference type="ChEBI" id="CHEBI:83833"/>
        <dbReference type="ChEBI" id="CHEBI:83834"/>
        <dbReference type="EC" id="5.2.1.8"/>
    </reaction>
</comment>
<evidence type="ECO:0000313" key="12">
    <source>
        <dbReference type="EMBL" id="OQB75174.1"/>
    </source>
</evidence>
<evidence type="ECO:0000259" key="11">
    <source>
        <dbReference type="Pfam" id="PF05698"/>
    </source>
</evidence>
<comment type="subcellular location">
    <subcellularLocation>
        <location evidence="2">Cytoplasm</location>
    </subcellularLocation>
</comment>
<proteinExistence type="inferred from homology"/>
<evidence type="ECO:0000256" key="8">
    <source>
        <dbReference type="ARBA" id="ARBA00023235"/>
    </source>
</evidence>
<dbReference type="InterPro" id="IPR008881">
    <property type="entry name" value="Trigger_fac_ribosome-bd_bac"/>
</dbReference>
<dbReference type="PANTHER" id="PTHR30560:SF3">
    <property type="entry name" value="TRIGGER FACTOR-LIKE PROTEIN TIG, CHLOROPLASTIC"/>
    <property type="match status" value="1"/>
</dbReference>
<comment type="caution">
    <text evidence="12">The sequence shown here is derived from an EMBL/GenBank/DDBJ whole genome shotgun (WGS) entry which is preliminary data.</text>
</comment>
<accession>A0A1V6CEF2</accession>
<dbReference type="InterPro" id="IPR036611">
    <property type="entry name" value="Trigger_fac_ribosome-bd_sf"/>
</dbReference>
<dbReference type="Pfam" id="PF05698">
    <property type="entry name" value="Trigger_C"/>
    <property type="match status" value="1"/>
</dbReference>
<comment type="similarity">
    <text evidence="3">Belongs to the FKBP-type PPIase family. Tig subfamily.</text>
</comment>
<keyword evidence="8 12" id="KW-0413">Isomerase</keyword>
<dbReference type="Proteomes" id="UP000485562">
    <property type="component" value="Unassembled WGS sequence"/>
</dbReference>
<dbReference type="SUPFAM" id="SSF109998">
    <property type="entry name" value="Triger factor/SurA peptide-binding domain-like"/>
    <property type="match status" value="1"/>
</dbReference>
<keyword evidence="7" id="KW-0143">Chaperone</keyword>
<feature type="domain" description="Trigger factor ribosome-binding bacterial" evidence="10">
    <location>
        <begin position="1"/>
        <end position="141"/>
    </location>
</feature>
<dbReference type="GO" id="GO:0043335">
    <property type="term" value="P:protein unfolding"/>
    <property type="evidence" value="ECO:0007669"/>
    <property type="project" value="TreeGrafter"/>
</dbReference>
<dbReference type="GO" id="GO:0005737">
    <property type="term" value="C:cytoplasm"/>
    <property type="evidence" value="ECO:0007669"/>
    <property type="project" value="UniProtKB-SubCell"/>
</dbReference>
<evidence type="ECO:0000259" key="10">
    <source>
        <dbReference type="Pfam" id="PF05697"/>
    </source>
</evidence>
<evidence type="ECO:0000256" key="3">
    <source>
        <dbReference type="ARBA" id="ARBA00005464"/>
    </source>
</evidence>